<protein>
    <recommendedName>
        <fullName evidence="4">TIL domain-containing protein</fullName>
    </recommendedName>
</protein>
<evidence type="ECO:0000256" key="3">
    <source>
        <dbReference type="SAM" id="SignalP"/>
    </source>
</evidence>
<dbReference type="Pfam" id="PF01826">
    <property type="entry name" value="TIL"/>
    <property type="match status" value="2"/>
</dbReference>
<sequence>MNVSLTMFTFILTILFVYGHIELVTAKVCMSNEEYVACGMAISCQPTCAKPNGTACPSMVCSQGCRCMNDFVRVSDTNTTCVSEEQCNVINTKSSTCGSNEVPAGSCGSISSCQPSCENPNGTVCPDICEPNSCNCKNGFVRDNSNNLQCIPQTKCQIYTSTSTSTIPTSTCGDNEEINGSCAPSPSCQPTCQESSGTVCSRLCSIHQCVCKKGFIRDASNNYKCIKESRCQNGK</sequence>
<keyword evidence="2" id="KW-1015">Disulfide bond</keyword>
<reference evidence="5" key="1">
    <citation type="submission" date="2021-02" db="EMBL/GenBank/DDBJ databases">
        <authorList>
            <person name="Nowell W R."/>
        </authorList>
    </citation>
    <scope>NUCLEOTIDE SEQUENCE</scope>
</reference>
<evidence type="ECO:0000259" key="4">
    <source>
        <dbReference type="Pfam" id="PF01826"/>
    </source>
</evidence>
<dbReference type="InterPro" id="IPR051368">
    <property type="entry name" value="SerProtInhib-TIL_Domain"/>
</dbReference>
<keyword evidence="7" id="KW-1185">Reference proteome</keyword>
<evidence type="ECO:0000313" key="8">
    <source>
        <dbReference type="Proteomes" id="UP000663877"/>
    </source>
</evidence>
<evidence type="ECO:0000256" key="1">
    <source>
        <dbReference type="ARBA" id="ARBA00022690"/>
    </source>
</evidence>
<name>A0A814N878_9BILA</name>
<evidence type="ECO:0000313" key="7">
    <source>
        <dbReference type="Proteomes" id="UP000663832"/>
    </source>
</evidence>
<gene>
    <name evidence="5" type="ORF">BJG266_LOCUS20743</name>
    <name evidence="6" type="ORF">QVE165_LOCUS30375</name>
</gene>
<dbReference type="PANTHER" id="PTHR23259">
    <property type="entry name" value="RIDDLE"/>
    <property type="match status" value="1"/>
</dbReference>
<keyword evidence="1" id="KW-0646">Protease inhibitor</keyword>
<dbReference type="Gene3D" id="2.10.25.10">
    <property type="entry name" value="Laminin"/>
    <property type="match status" value="3"/>
</dbReference>
<proteinExistence type="predicted"/>
<dbReference type="InterPro" id="IPR002919">
    <property type="entry name" value="TIL_dom"/>
</dbReference>
<dbReference type="Proteomes" id="UP000663877">
    <property type="component" value="Unassembled WGS sequence"/>
</dbReference>
<feature type="domain" description="TIL" evidence="4">
    <location>
        <begin position="29"/>
        <end position="87"/>
    </location>
</feature>
<organism evidence="5 8">
    <name type="scientific">Adineta steineri</name>
    <dbReference type="NCBI Taxonomy" id="433720"/>
    <lineage>
        <taxon>Eukaryota</taxon>
        <taxon>Metazoa</taxon>
        <taxon>Spiralia</taxon>
        <taxon>Gnathifera</taxon>
        <taxon>Rotifera</taxon>
        <taxon>Eurotatoria</taxon>
        <taxon>Bdelloidea</taxon>
        <taxon>Adinetida</taxon>
        <taxon>Adinetidae</taxon>
        <taxon>Adineta</taxon>
    </lineage>
</organism>
<feature type="signal peptide" evidence="3">
    <location>
        <begin position="1"/>
        <end position="26"/>
    </location>
</feature>
<dbReference type="AlphaFoldDB" id="A0A814N878"/>
<dbReference type="EMBL" id="CAJNOM010000251">
    <property type="protein sequence ID" value="CAF1285242.1"/>
    <property type="molecule type" value="Genomic_DNA"/>
</dbReference>
<dbReference type="InterPro" id="IPR036084">
    <property type="entry name" value="Ser_inhib-like_sf"/>
</dbReference>
<dbReference type="Proteomes" id="UP000663832">
    <property type="component" value="Unassembled WGS sequence"/>
</dbReference>
<evidence type="ECO:0000313" key="5">
    <source>
        <dbReference type="EMBL" id="CAF1089801.1"/>
    </source>
</evidence>
<feature type="domain" description="TIL" evidence="4">
    <location>
        <begin position="97"/>
        <end position="156"/>
    </location>
</feature>
<dbReference type="CDD" id="cd19941">
    <property type="entry name" value="TIL"/>
    <property type="match status" value="2"/>
</dbReference>
<feature type="chain" id="PRO_5036225338" description="TIL domain-containing protein" evidence="3">
    <location>
        <begin position="27"/>
        <end position="235"/>
    </location>
</feature>
<dbReference type="OrthoDB" id="5849802at2759"/>
<keyword evidence="3" id="KW-0732">Signal</keyword>
<dbReference type="SUPFAM" id="SSF57567">
    <property type="entry name" value="Serine protease inhibitors"/>
    <property type="match status" value="3"/>
</dbReference>
<evidence type="ECO:0000313" key="6">
    <source>
        <dbReference type="EMBL" id="CAF1285242.1"/>
    </source>
</evidence>
<evidence type="ECO:0000256" key="2">
    <source>
        <dbReference type="ARBA" id="ARBA00023157"/>
    </source>
</evidence>
<dbReference type="EMBL" id="CAJNOI010000119">
    <property type="protein sequence ID" value="CAF1089801.1"/>
    <property type="molecule type" value="Genomic_DNA"/>
</dbReference>
<dbReference type="PANTHER" id="PTHR23259:SF70">
    <property type="entry name" value="ACCESSORY GLAND PROTEIN ACP62F-RELATED"/>
    <property type="match status" value="1"/>
</dbReference>
<comment type="caution">
    <text evidence="5">The sequence shown here is derived from an EMBL/GenBank/DDBJ whole genome shotgun (WGS) entry which is preliminary data.</text>
</comment>
<accession>A0A814N878</accession>
<dbReference type="GO" id="GO:0030414">
    <property type="term" value="F:peptidase inhibitor activity"/>
    <property type="evidence" value="ECO:0007669"/>
    <property type="project" value="UniProtKB-KW"/>
</dbReference>